<organism evidence="2">
    <name type="scientific">Chromera velia CCMP2878</name>
    <dbReference type="NCBI Taxonomy" id="1169474"/>
    <lineage>
        <taxon>Eukaryota</taxon>
        <taxon>Sar</taxon>
        <taxon>Alveolata</taxon>
        <taxon>Colpodellida</taxon>
        <taxon>Chromeraceae</taxon>
        <taxon>Chromera</taxon>
    </lineage>
</organism>
<reference evidence="2" key="1">
    <citation type="submission" date="2014-11" db="EMBL/GenBank/DDBJ databases">
        <authorList>
            <person name="Otto D Thomas"/>
            <person name="Naeem Raeece"/>
        </authorList>
    </citation>
    <scope>NUCLEOTIDE SEQUENCE</scope>
</reference>
<feature type="compositionally biased region" description="Basic and acidic residues" evidence="1">
    <location>
        <begin position="1"/>
        <end position="20"/>
    </location>
</feature>
<evidence type="ECO:0000256" key="1">
    <source>
        <dbReference type="SAM" id="MobiDB-lite"/>
    </source>
</evidence>
<dbReference type="PhylomeDB" id="A0A0G4GDH9"/>
<accession>A0A0G4GDH9</accession>
<dbReference type="VEuPathDB" id="CryptoDB:Cvel_4518"/>
<proteinExistence type="predicted"/>
<name>A0A0G4GDH9_9ALVE</name>
<evidence type="ECO:0000313" key="2">
    <source>
        <dbReference type="EMBL" id="CEM27056.1"/>
    </source>
</evidence>
<feature type="compositionally biased region" description="Basic and acidic residues" evidence="1">
    <location>
        <begin position="62"/>
        <end position="80"/>
    </location>
</feature>
<feature type="region of interest" description="Disordered" evidence="1">
    <location>
        <begin position="62"/>
        <end position="95"/>
    </location>
</feature>
<gene>
    <name evidence="2" type="ORF">Cvel_4518</name>
</gene>
<dbReference type="AlphaFoldDB" id="A0A0G4GDH9"/>
<feature type="region of interest" description="Disordered" evidence="1">
    <location>
        <begin position="1"/>
        <end position="25"/>
    </location>
</feature>
<sequence length="313" mass="34655">MTKTLDKLLEPKPLPEEKPMKHPSPLALAGVKMSDLDFDIIPRDIECQRFASLYNRSELAREMHSSNLSGKRDDCERPDYLNRSNSSSSPSPATTTGFNGRVALMISGQLSRLIDVTAGSLVVRMVRPFLEKGVDVDVFGFLTGGGKSSLMQIQQDGQTDEERVARWRKELPELIGKISDRECWHGKARLGYLGVLGECAAEDILKRYYGEGFGIPQFCKNMNCGNAFAIRNIIDNIDGLATGNRLLHCLEDHTGMGRYLHTVRTRSDNFLVRGMDAEKLLQCKTDEAMALRCAGFGGGINDRIGLLLLISVA</sequence>
<dbReference type="EMBL" id="CDMZ01001092">
    <property type="protein sequence ID" value="CEM27056.1"/>
    <property type="molecule type" value="Genomic_DNA"/>
</dbReference>
<protein>
    <submittedName>
        <fullName evidence="2">Uncharacterized protein</fullName>
    </submittedName>
</protein>